<dbReference type="Gene3D" id="3.55.50.10">
    <property type="entry name" value="Baseplate protein-like domains"/>
    <property type="match status" value="1"/>
</dbReference>
<gene>
    <name evidence="6" type="ordered locus">M5M_04485</name>
</gene>
<dbReference type="Gene3D" id="4.10.220.110">
    <property type="match status" value="1"/>
</dbReference>
<dbReference type="HOGENOM" id="CLU_004121_7_3_6"/>
<dbReference type="NCBIfam" id="TIGR03361">
    <property type="entry name" value="VI_Rhs_Vgr"/>
    <property type="match status" value="1"/>
</dbReference>
<dbReference type="Gene3D" id="2.40.50.230">
    <property type="entry name" value="Gp5 N-terminal domain"/>
    <property type="match status" value="1"/>
</dbReference>
<dbReference type="Gene3D" id="2.30.110.50">
    <property type="match status" value="1"/>
</dbReference>
<accession>K4KG86</accession>
<dbReference type="Pfam" id="PF04717">
    <property type="entry name" value="Phage_base_V"/>
    <property type="match status" value="1"/>
</dbReference>
<dbReference type="GO" id="GO:0005576">
    <property type="term" value="C:extracellular region"/>
    <property type="evidence" value="ECO:0007669"/>
    <property type="project" value="UniProtKB-SubCell"/>
</dbReference>
<dbReference type="STRING" id="1117647.M5M_04485"/>
<dbReference type="InterPro" id="IPR017847">
    <property type="entry name" value="T6SS_RhsGE_Vgr_subset"/>
</dbReference>
<evidence type="ECO:0000256" key="3">
    <source>
        <dbReference type="ARBA" id="ARBA00022525"/>
    </source>
</evidence>
<proteinExistence type="inferred from homology"/>
<dbReference type="RefSeq" id="WP_015046277.1">
    <property type="nucleotide sequence ID" value="NC_018868.3"/>
</dbReference>
<dbReference type="NCBIfam" id="TIGR01646">
    <property type="entry name" value="vgr_GE"/>
    <property type="match status" value="1"/>
</dbReference>
<dbReference type="InterPro" id="IPR054030">
    <property type="entry name" value="Gp5_Vgr_C"/>
</dbReference>
<keyword evidence="7" id="KW-1185">Reference proteome</keyword>
<dbReference type="Proteomes" id="UP000000466">
    <property type="component" value="Chromosome"/>
</dbReference>
<protein>
    <submittedName>
        <fullName evidence="6">Uncharacterized protein</fullName>
    </submittedName>
</protein>
<dbReference type="Pfam" id="PF05954">
    <property type="entry name" value="Phage_GPD"/>
    <property type="match status" value="1"/>
</dbReference>
<keyword evidence="3" id="KW-0964">Secreted</keyword>
<dbReference type="InterPro" id="IPR037026">
    <property type="entry name" value="Vgr_OB-fold_dom_sf"/>
</dbReference>
<dbReference type="SUPFAM" id="SSF69255">
    <property type="entry name" value="gp5 N-terminal domain-like"/>
    <property type="match status" value="1"/>
</dbReference>
<dbReference type="SUPFAM" id="SSF69349">
    <property type="entry name" value="Phage fibre proteins"/>
    <property type="match status" value="1"/>
</dbReference>
<organism evidence="6 7">
    <name type="scientific">Simiduia agarivorans (strain DSM 21679 / JCM 13881 / BCRC 17597 / SA1)</name>
    <dbReference type="NCBI Taxonomy" id="1117647"/>
    <lineage>
        <taxon>Bacteria</taxon>
        <taxon>Pseudomonadati</taxon>
        <taxon>Pseudomonadota</taxon>
        <taxon>Gammaproteobacteria</taxon>
        <taxon>Cellvibrionales</taxon>
        <taxon>Cellvibrionaceae</taxon>
        <taxon>Simiduia</taxon>
    </lineage>
</organism>
<dbReference type="AlphaFoldDB" id="K4KG86"/>
<dbReference type="SUPFAM" id="SSF69279">
    <property type="entry name" value="Phage tail proteins"/>
    <property type="match status" value="2"/>
</dbReference>
<dbReference type="InterPro" id="IPR006533">
    <property type="entry name" value="T6SS_Vgr_RhsGE"/>
</dbReference>
<evidence type="ECO:0000313" key="6">
    <source>
        <dbReference type="EMBL" id="AFU98104.1"/>
    </source>
</evidence>
<dbReference type="InterPro" id="IPR050708">
    <property type="entry name" value="T6SS_VgrG/RHS"/>
</dbReference>
<dbReference type="PANTHER" id="PTHR32305:SF15">
    <property type="entry name" value="PROTEIN RHSA-RELATED"/>
    <property type="match status" value="1"/>
</dbReference>
<dbReference type="eggNOG" id="COG3501">
    <property type="taxonomic scope" value="Bacteria"/>
</dbReference>
<comment type="subcellular location">
    <subcellularLocation>
        <location evidence="1">Secreted</location>
    </subcellularLocation>
</comment>
<dbReference type="InterPro" id="IPR006531">
    <property type="entry name" value="Gp5/Vgr_OB"/>
</dbReference>
<evidence type="ECO:0000256" key="1">
    <source>
        <dbReference type="ARBA" id="ARBA00004613"/>
    </source>
</evidence>
<evidence type="ECO:0000259" key="5">
    <source>
        <dbReference type="Pfam" id="PF22178"/>
    </source>
</evidence>
<feature type="domain" description="Gp5/Type VI secretion system Vgr protein OB-fold" evidence="4">
    <location>
        <begin position="396"/>
        <end position="456"/>
    </location>
</feature>
<comment type="similarity">
    <text evidence="2">Belongs to the VgrG protein family.</text>
</comment>
<name>K4KG86_SIMAS</name>
<sequence>MANLTQKHRLIHVNSPLGADQLIATSLNGEESISGLFRYEIELWSENHAITQKDLVGKPLTLTLNRDGQEQRRFIHGYVNQFAMLDVNAEGLRKYRAILVPGLWFASLGSNNRVFHNKTAKQIVEDVLGEYSKVVKLSLKLNASYAVREYCVQFDETDFDFVSRLMAEEGIAYYFVHSEGSLELVVTDDAQGFYDLPDSVVEYDGGGSHPAKSTIHAWSKQFAYHTGGFEFKDYNEFTPDKDHKLEIKTSNKLNDVAAYKLRTFGRYTFEQDADPKHKITDKTNRHRAKMAMESIESGHELADATSDCAAFCAGGRFELEHSLDTEKGKYLIVALSISAADGNGVVSGFQNQFRAVPVDIMPRPHPLRYQRKVNYPMVATVLEVKATGADSSQDAYTQLKVKFPWNSQQNSCWVRVQQAFSGKNWGANFVPRIGQEVIVTYLNGDPDRPIVSGAVYNATNTGPNYTSTQSGWKTEWDGSAFNELRFDDKKGAEEIFMEAGKDHNFIVHNDQKGKIENDQTIEVIKNRTLTVAEGNETHTVKKGDQTISIDSGNQALTIKKGTQTIDVKGAVKITSKASIELKVGGSSIKLTPSGIEIKGTTLKAKGDATAEVKAGGMLTIKGSLTKIN</sequence>
<evidence type="ECO:0000256" key="2">
    <source>
        <dbReference type="ARBA" id="ARBA00005558"/>
    </source>
</evidence>
<feature type="domain" description="Gp5/Type VI secretion system Vgr C-terminal trimerisation" evidence="5">
    <location>
        <begin position="471"/>
        <end position="576"/>
    </location>
</feature>
<dbReference type="OrthoDB" id="9762420at2"/>
<dbReference type="EMBL" id="CP003746">
    <property type="protein sequence ID" value="AFU98104.1"/>
    <property type="molecule type" value="Genomic_DNA"/>
</dbReference>
<dbReference type="KEGG" id="saga:M5M_04485"/>
<reference evidence="6 7" key="1">
    <citation type="journal article" date="2013" name="Genome Announc.">
        <title>Complete genome sequence of Simiduia agarivorans SA1(T), a marine bacterium able to degrade a variety of polysaccharides.</title>
        <authorList>
            <person name="Lin S.Y."/>
            <person name="Shieh W.Y."/>
            <person name="Chen J.S."/>
            <person name="Tang S.L."/>
        </authorList>
    </citation>
    <scope>NUCLEOTIDE SEQUENCE [LARGE SCALE GENOMIC DNA]</scope>
    <source>
        <strain evidence="7">DSM 21679 / JCM 13881 / BCRC 17597 / SA1</strain>
    </source>
</reference>
<evidence type="ECO:0000259" key="4">
    <source>
        <dbReference type="Pfam" id="PF04717"/>
    </source>
</evidence>
<dbReference type="Pfam" id="PF22178">
    <property type="entry name" value="Gp5_trimer_C"/>
    <property type="match status" value="1"/>
</dbReference>
<dbReference type="PANTHER" id="PTHR32305">
    <property type="match status" value="1"/>
</dbReference>
<evidence type="ECO:0000313" key="7">
    <source>
        <dbReference type="Proteomes" id="UP000000466"/>
    </source>
</evidence>